<dbReference type="AlphaFoldDB" id="A0A177FEG8"/>
<dbReference type="RefSeq" id="XP_022513551.1">
    <property type="nucleotide sequence ID" value="XM_022654036.1"/>
</dbReference>
<protein>
    <submittedName>
        <fullName evidence="1">Uncharacterized protein</fullName>
    </submittedName>
</protein>
<evidence type="ECO:0000313" key="1">
    <source>
        <dbReference type="EMBL" id="OAG41599.1"/>
    </source>
</evidence>
<dbReference type="GeneID" id="34599233"/>
<name>A0A177FEG8_9EURO</name>
<dbReference type="EMBL" id="LVKK01000022">
    <property type="protein sequence ID" value="OAG41599.1"/>
    <property type="molecule type" value="Genomic_DNA"/>
</dbReference>
<keyword evidence="2" id="KW-1185">Reference proteome</keyword>
<dbReference type="SUPFAM" id="SSF53474">
    <property type="entry name" value="alpha/beta-Hydrolases"/>
    <property type="match status" value="1"/>
</dbReference>
<evidence type="ECO:0000313" key="2">
    <source>
        <dbReference type="Proteomes" id="UP000077002"/>
    </source>
</evidence>
<dbReference type="InterPro" id="IPR029058">
    <property type="entry name" value="AB_hydrolase_fold"/>
</dbReference>
<organism evidence="1 2">
    <name type="scientific">Fonsecaea monophora</name>
    <dbReference type="NCBI Taxonomy" id="254056"/>
    <lineage>
        <taxon>Eukaryota</taxon>
        <taxon>Fungi</taxon>
        <taxon>Dikarya</taxon>
        <taxon>Ascomycota</taxon>
        <taxon>Pezizomycotina</taxon>
        <taxon>Eurotiomycetes</taxon>
        <taxon>Chaetothyriomycetidae</taxon>
        <taxon>Chaetothyriales</taxon>
        <taxon>Herpotrichiellaceae</taxon>
        <taxon>Fonsecaea</taxon>
    </lineage>
</organism>
<gene>
    <name evidence="1" type="ORF">AYO21_04063</name>
</gene>
<dbReference type="OrthoDB" id="416441at2759"/>
<accession>A0A177FEG8</accession>
<dbReference type="Proteomes" id="UP000077002">
    <property type="component" value="Unassembled WGS sequence"/>
</dbReference>
<sequence length="157" mass="18521">MFSIASTPPDPDLVGDKWRDPWMSRLEAGWNWMVEWHEHQRRDEIRKHASVREDYSAIQRPVYLVGAWSCECSNVVFRMLQRLEYPIGLLQDYLQWWDKWLNGKDTPFGDREELAGLVDCRYHDSHYGILGWTAKCSADGEIFISQSRMSTFQYALA</sequence>
<comment type="caution">
    <text evidence="1">The sequence shown here is derived from an EMBL/GenBank/DDBJ whole genome shotgun (WGS) entry which is preliminary data.</text>
</comment>
<reference evidence="1 2" key="1">
    <citation type="submission" date="2016-03" db="EMBL/GenBank/DDBJ databases">
        <title>Draft genome sequence of the Fonsecaea monophora CBS 269.37.</title>
        <authorList>
            <person name="Bombassaro A."/>
            <person name="Vinicius W.A."/>
            <person name="De Hoog S."/>
            <person name="Sun J."/>
            <person name="Souza E.M."/>
            <person name="Raittz R.T."/>
            <person name="Costa F."/>
            <person name="Leao A.C."/>
            <person name="Tadra-Sfeir M.Z."/>
            <person name="Baura V."/>
            <person name="Balsanelli E."/>
            <person name="Pedrosa F.O."/>
            <person name="Moreno L.F."/>
            <person name="Steffens M.B."/>
            <person name="Xi L."/>
            <person name="Bocca A.L."/>
            <person name="Felipe M.S."/>
            <person name="Teixeira M."/>
            <person name="Telles Filho F.Q."/>
            <person name="Azevedo C.M."/>
            <person name="Gomes R."/>
            <person name="Vicente V.A."/>
        </authorList>
    </citation>
    <scope>NUCLEOTIDE SEQUENCE [LARGE SCALE GENOMIC DNA]</scope>
    <source>
        <strain evidence="1 2">CBS 269.37</strain>
    </source>
</reference>
<proteinExistence type="predicted"/>